<evidence type="ECO:0000313" key="4">
    <source>
        <dbReference type="Proteomes" id="UP000304912"/>
    </source>
</evidence>
<dbReference type="PANTHER" id="PTHR42776">
    <property type="entry name" value="SERINE PEPTIDASE S9 FAMILY MEMBER"/>
    <property type="match status" value="1"/>
</dbReference>
<dbReference type="Pfam" id="PF00326">
    <property type="entry name" value="Peptidase_S9"/>
    <property type="match status" value="1"/>
</dbReference>
<evidence type="ECO:0000259" key="2">
    <source>
        <dbReference type="Pfam" id="PF00326"/>
    </source>
</evidence>
<keyword evidence="4" id="KW-1185">Reference proteome</keyword>
<dbReference type="SUPFAM" id="SSF53474">
    <property type="entry name" value="alpha/beta-Hydrolases"/>
    <property type="match status" value="1"/>
</dbReference>
<organism evidence="3 4">
    <name type="scientific">Salinimonas iocasae</name>
    <dbReference type="NCBI Taxonomy" id="2572577"/>
    <lineage>
        <taxon>Bacteria</taxon>
        <taxon>Pseudomonadati</taxon>
        <taxon>Pseudomonadota</taxon>
        <taxon>Gammaproteobacteria</taxon>
        <taxon>Alteromonadales</taxon>
        <taxon>Alteromonadaceae</taxon>
        <taxon>Alteromonas/Salinimonas group</taxon>
        <taxon>Salinimonas</taxon>
    </lineage>
</organism>
<dbReference type="InterPro" id="IPR002470">
    <property type="entry name" value="Peptidase_S9A"/>
</dbReference>
<dbReference type="AlphaFoldDB" id="A0A5B7YIH6"/>
<dbReference type="OrthoDB" id="4269629at2"/>
<dbReference type="KEGG" id="salk:FBQ74_17030"/>
<keyword evidence="1" id="KW-0378">Hydrolase</keyword>
<dbReference type="PANTHER" id="PTHR42776:SF27">
    <property type="entry name" value="DIPEPTIDYL PEPTIDASE FAMILY MEMBER 6"/>
    <property type="match status" value="1"/>
</dbReference>
<sequence length="667" mass="74917">MLCDHHNNKFAKHMHTDVKMKYIHLLILVSLALFSFSTQATFTLNDIAKNYKYQSAKLSPDGSKLAVSFDDKGARNLAIFSLKDFSVLGGASLGTRGDVGNFYWGNNERIVLEIWRRKPWQTESSNYGELYAVNYDGTQGEMIYGFTVQERMDTKIRRKQATEGWAEIISILPDDKRHILISSTPMSEGNYRYASVHKLDIYTGRLLKPVTLAPAQQASFFADKQGNLKMAIGTDESGDKKIYRYIDEEWSEVSDNFGNAFQPVALSNNAKDAIYLDNFEQDKVGLFRMSLETGKREEIYTDKKVSLSPGSINVTVDNTDAYAIRVDDGRPAYMMFEDAGEEASLFKGMLSALPGYSLSLTSRSSNGRYWVLYAYNDIDAGTFYLFDKSSGQLTQLLANMNHISIDDFSETQPVTFPATDGTLIHGYLTYPVGKAKDEKVPLVTLVHGGPHGVRDYWGFDRDVQMLAGQGYAVLQVNYRGSGGYGTDYQQAGYHHWGDLMQQDIIDGTRWAAEQGNIDKANICIMGASFGGYSALMSASLAPDLFKCAISMAGVYDLNLMYEEGDTPTELWGESFLKRAIGTDQKQLADFSPVNHVQSIGGPVLIAHGKRDRRVPFEHAERLKTALDNAQKSYEWFVRDEETHGFYDENNRAEYYSEVAKFLQTNFN</sequence>
<accession>A0A5B7YIH6</accession>
<gene>
    <name evidence="3" type="ORF">FBQ74_17030</name>
</gene>
<reference evidence="3 4" key="1">
    <citation type="submission" date="2019-04" db="EMBL/GenBank/DDBJ databases">
        <title>Salinimonas iocasae sp. nov., a halophilic bacterium isolated from the outer tube casing of tubeworms in Okinawa Trough.</title>
        <authorList>
            <person name="Zhang H."/>
            <person name="Wang H."/>
            <person name="Li C."/>
        </authorList>
    </citation>
    <scope>NUCLEOTIDE SEQUENCE [LARGE SCALE GENOMIC DNA]</scope>
    <source>
        <strain evidence="3 4">KX18D6</strain>
    </source>
</reference>
<dbReference type="EMBL" id="CP039852">
    <property type="protein sequence ID" value="QCZ95073.1"/>
    <property type="molecule type" value="Genomic_DNA"/>
</dbReference>
<dbReference type="InterPro" id="IPR001375">
    <property type="entry name" value="Peptidase_S9_cat"/>
</dbReference>
<feature type="domain" description="Peptidase S9 prolyl oligopeptidase catalytic" evidence="2">
    <location>
        <begin position="457"/>
        <end position="667"/>
    </location>
</feature>
<dbReference type="Gene3D" id="3.40.50.1820">
    <property type="entry name" value="alpha/beta hydrolase"/>
    <property type="match status" value="1"/>
</dbReference>
<protein>
    <submittedName>
        <fullName evidence="3">S9 family peptidase</fullName>
    </submittedName>
</protein>
<proteinExistence type="predicted"/>
<name>A0A5B7YIH6_9ALTE</name>
<dbReference type="InterPro" id="IPR029058">
    <property type="entry name" value="AB_hydrolase_fold"/>
</dbReference>
<evidence type="ECO:0000256" key="1">
    <source>
        <dbReference type="ARBA" id="ARBA00022801"/>
    </source>
</evidence>
<dbReference type="PRINTS" id="PR00862">
    <property type="entry name" value="PROLIGOPTASE"/>
</dbReference>
<dbReference type="SUPFAM" id="SSF82171">
    <property type="entry name" value="DPP6 N-terminal domain-like"/>
    <property type="match status" value="1"/>
</dbReference>
<dbReference type="GO" id="GO:0004252">
    <property type="term" value="F:serine-type endopeptidase activity"/>
    <property type="evidence" value="ECO:0007669"/>
    <property type="project" value="InterPro"/>
</dbReference>
<evidence type="ECO:0000313" key="3">
    <source>
        <dbReference type="EMBL" id="QCZ95073.1"/>
    </source>
</evidence>
<dbReference type="GO" id="GO:0006508">
    <property type="term" value="P:proteolysis"/>
    <property type="evidence" value="ECO:0007669"/>
    <property type="project" value="InterPro"/>
</dbReference>
<dbReference type="Proteomes" id="UP000304912">
    <property type="component" value="Chromosome"/>
</dbReference>